<dbReference type="EMBL" id="CP148753">
    <property type="protein sequence ID" value="WXR73470.1"/>
    <property type="molecule type" value="Genomic_DNA"/>
</dbReference>
<dbReference type="SMART" id="SM00346">
    <property type="entry name" value="HTH_ICLR"/>
    <property type="match status" value="1"/>
</dbReference>
<dbReference type="InterPro" id="IPR050707">
    <property type="entry name" value="HTH_MetabolicPath_Reg"/>
</dbReference>
<keyword evidence="3" id="KW-0472">Membrane</keyword>
<evidence type="ECO:0000256" key="3">
    <source>
        <dbReference type="SAM" id="Phobius"/>
    </source>
</evidence>
<sequence>MRGGQSIGRALGLLRLLGVERESGVELRELVAQSGLDRTTAYRMLATLVSEGFAHRDLAGGTYRLGLEAMGLGLAALAQSPLTQVCVPLMKALARRSDEHVFLVARCGDYSHCLHLEEGPRPIRSYADHVGGTRLLGLGIPSFALLAQWDDERIGGHFARHQRQYEARGLSLPKLLRWIRQARAQGYAQVSGQGAGGVGLAFAVGTIGTAALGIVAPAHRMPRSRGAELARAMEEELRRFEIGPPR</sequence>
<keyword evidence="3" id="KW-0812">Transmembrane</keyword>
<evidence type="ECO:0000256" key="2">
    <source>
        <dbReference type="ARBA" id="ARBA00023163"/>
    </source>
</evidence>
<dbReference type="PANTHER" id="PTHR30136">
    <property type="entry name" value="HELIX-TURN-HELIX TRANSCRIPTIONAL REGULATOR, ICLR FAMILY"/>
    <property type="match status" value="1"/>
</dbReference>
<keyword evidence="3" id="KW-1133">Transmembrane helix</keyword>
<name>A0ABZ2RXT6_9BURK</name>
<keyword evidence="6" id="KW-1185">Reference proteome</keyword>
<reference evidence="5 6" key="1">
    <citation type="submission" date="2024-03" db="EMBL/GenBank/DDBJ databases">
        <title>Reference genomes for the five species model microbial community.</title>
        <authorList>
            <person name="Padfield D."/>
        </authorList>
    </citation>
    <scope>NUCLEOTIDE SEQUENCE [LARGE SCALE GENOMIC DNA]</scope>
    <source>
        <strain evidence="5 6">AB1</strain>
    </source>
</reference>
<evidence type="ECO:0000313" key="6">
    <source>
        <dbReference type="Proteomes" id="UP001456224"/>
    </source>
</evidence>
<proteinExistence type="predicted"/>
<dbReference type="Pfam" id="PF09339">
    <property type="entry name" value="HTH_IclR"/>
    <property type="match status" value="1"/>
</dbReference>
<gene>
    <name evidence="5" type="ORF">WHX56_28210</name>
</gene>
<dbReference type="PROSITE" id="PS51077">
    <property type="entry name" value="HTH_ICLR"/>
    <property type="match status" value="1"/>
</dbReference>
<dbReference type="SUPFAM" id="SSF55781">
    <property type="entry name" value="GAF domain-like"/>
    <property type="match status" value="1"/>
</dbReference>
<dbReference type="InterPro" id="IPR036388">
    <property type="entry name" value="WH-like_DNA-bd_sf"/>
</dbReference>
<dbReference type="Gene3D" id="1.10.10.10">
    <property type="entry name" value="Winged helix-like DNA-binding domain superfamily/Winged helix DNA-binding domain"/>
    <property type="match status" value="1"/>
</dbReference>
<keyword evidence="2" id="KW-0804">Transcription</keyword>
<dbReference type="InterPro" id="IPR005471">
    <property type="entry name" value="Tscrpt_reg_IclR_N"/>
</dbReference>
<protein>
    <submittedName>
        <fullName evidence="5">Helix-turn-helix domain-containing protein</fullName>
    </submittedName>
</protein>
<dbReference type="SUPFAM" id="SSF46785">
    <property type="entry name" value="Winged helix' DNA-binding domain"/>
    <property type="match status" value="1"/>
</dbReference>
<dbReference type="InterPro" id="IPR029016">
    <property type="entry name" value="GAF-like_dom_sf"/>
</dbReference>
<feature type="transmembrane region" description="Helical" evidence="3">
    <location>
        <begin position="195"/>
        <end position="216"/>
    </location>
</feature>
<dbReference type="RefSeq" id="WP_338879599.1">
    <property type="nucleotide sequence ID" value="NZ_CP148753.1"/>
</dbReference>
<accession>A0ABZ2RXT6</accession>
<evidence type="ECO:0000259" key="4">
    <source>
        <dbReference type="PROSITE" id="PS51077"/>
    </source>
</evidence>
<dbReference type="InterPro" id="IPR036390">
    <property type="entry name" value="WH_DNA-bd_sf"/>
</dbReference>
<dbReference type="Proteomes" id="UP001456224">
    <property type="component" value="Chromosome"/>
</dbReference>
<feature type="domain" description="HTH iclR-type" evidence="4">
    <location>
        <begin position="4"/>
        <end position="67"/>
    </location>
</feature>
<evidence type="ECO:0000313" key="5">
    <source>
        <dbReference type="EMBL" id="WXR73470.1"/>
    </source>
</evidence>
<evidence type="ECO:0000256" key="1">
    <source>
        <dbReference type="ARBA" id="ARBA00023015"/>
    </source>
</evidence>
<keyword evidence="1" id="KW-0805">Transcription regulation</keyword>
<organism evidence="5 6">
    <name type="scientific">Achromobacter veterisilvae</name>
    <dbReference type="NCBI Taxonomy" id="2069367"/>
    <lineage>
        <taxon>Bacteria</taxon>
        <taxon>Pseudomonadati</taxon>
        <taxon>Pseudomonadota</taxon>
        <taxon>Betaproteobacteria</taxon>
        <taxon>Burkholderiales</taxon>
        <taxon>Alcaligenaceae</taxon>
        <taxon>Achromobacter</taxon>
    </lineage>
</organism>
<dbReference type="Gene3D" id="3.30.450.40">
    <property type="match status" value="1"/>
</dbReference>
<dbReference type="PANTHER" id="PTHR30136:SF35">
    <property type="entry name" value="HTH-TYPE TRANSCRIPTIONAL REGULATOR RV1719"/>
    <property type="match status" value="1"/>
</dbReference>